<reference evidence="1 3" key="1">
    <citation type="submission" date="2022-05" db="EMBL/GenBank/DDBJ databases">
        <authorList>
            <consortium name="Genoscope - CEA"/>
            <person name="William W."/>
        </authorList>
    </citation>
    <scope>NUCLEOTIDE SEQUENCE [LARGE SCALE GENOMIC DNA]</scope>
</reference>
<evidence type="ECO:0000313" key="3">
    <source>
        <dbReference type="Proteomes" id="UP001159427"/>
    </source>
</evidence>
<dbReference type="SUPFAM" id="SSF47391">
    <property type="entry name" value="Dimerization-anchoring domain of cAMP-dependent PK regulatory subunit"/>
    <property type="match status" value="1"/>
</dbReference>
<comment type="caution">
    <text evidence="1">The sequence shown here is derived from an EMBL/GenBank/DDBJ whole genome shotgun (WGS) entry which is preliminary data.</text>
</comment>
<accession>A0ABN8QD77</accession>
<keyword evidence="3" id="KW-1185">Reference proteome</keyword>
<dbReference type="PANTHER" id="PTHR15505:SF4">
    <property type="entry name" value="RIIA DOMAIN-CONTAINING PROTEIN 1"/>
    <property type="match status" value="1"/>
</dbReference>
<dbReference type="InterPro" id="IPR059162">
    <property type="entry name" value="RIIAD1"/>
</dbReference>
<dbReference type="PANTHER" id="PTHR15505">
    <property type="entry name" value="RIIA DOMAIN-CONTAINING PROTEIN 1"/>
    <property type="match status" value="1"/>
</dbReference>
<evidence type="ECO:0000313" key="2">
    <source>
        <dbReference type="EMBL" id="CAH3195916.1"/>
    </source>
</evidence>
<name>A0ABN8QD77_9CNID</name>
<proteinExistence type="predicted"/>
<evidence type="ECO:0008006" key="4">
    <source>
        <dbReference type="Google" id="ProtNLM"/>
    </source>
</evidence>
<sequence>MEEKMMFGINGMEQNDAGALTPEQQEKLNEFKINTRFGNERYLREHPEVSCLLTGFLGSILQERPENVREYASKYFSNPDLPSKVELQVAELNSRLKRTNRP</sequence>
<organism evidence="1 3">
    <name type="scientific">Porites evermanni</name>
    <dbReference type="NCBI Taxonomy" id="104178"/>
    <lineage>
        <taxon>Eukaryota</taxon>
        <taxon>Metazoa</taxon>
        <taxon>Cnidaria</taxon>
        <taxon>Anthozoa</taxon>
        <taxon>Hexacorallia</taxon>
        <taxon>Scleractinia</taxon>
        <taxon>Fungiina</taxon>
        <taxon>Poritidae</taxon>
        <taxon>Porites</taxon>
    </lineage>
</organism>
<evidence type="ECO:0000313" key="1">
    <source>
        <dbReference type="EMBL" id="CAH3159481.1"/>
    </source>
</evidence>
<protein>
    <recommendedName>
        <fullName evidence="4">RIIa domain-containing protein 1</fullName>
    </recommendedName>
</protein>
<gene>
    <name evidence="1" type="ORF">PEVE_00003220</name>
    <name evidence="2" type="ORF">PEVE_00031387</name>
</gene>
<dbReference type="Proteomes" id="UP001159427">
    <property type="component" value="Unassembled WGS sequence"/>
</dbReference>
<dbReference type="EMBL" id="CALNXI010004487">
    <property type="protein sequence ID" value="CAH3195916.1"/>
    <property type="molecule type" value="Genomic_DNA"/>
</dbReference>
<dbReference type="EMBL" id="CALNXI010001192">
    <property type="protein sequence ID" value="CAH3159481.1"/>
    <property type="molecule type" value="Genomic_DNA"/>
</dbReference>
<dbReference type="CDD" id="cd22971">
    <property type="entry name" value="DD_RIIAD1"/>
    <property type="match status" value="1"/>
</dbReference>